<name>A0ABP9D5J3_9ACTN</name>
<dbReference type="InterPro" id="IPR036513">
    <property type="entry name" value="STAS_dom_sf"/>
</dbReference>
<sequence>MSAATPVTALALSVSCVARDELAVLTVTGELDVATGPLLYVHLSNQLAHGRRHLVLDLGGVPFMDSSGLNVIIRAVRATRAEEGSLTLVGLTPQVDQLFRLTGIGLTQQVHPDVESAVASLGLEMPHPVTED</sequence>
<evidence type="ECO:0000256" key="1">
    <source>
        <dbReference type="ARBA" id="ARBA00009013"/>
    </source>
</evidence>
<keyword evidence="5" id="KW-1185">Reference proteome</keyword>
<dbReference type="PANTHER" id="PTHR33495:SF2">
    <property type="entry name" value="ANTI-SIGMA FACTOR ANTAGONIST TM_1081-RELATED"/>
    <property type="match status" value="1"/>
</dbReference>
<dbReference type="EMBL" id="BAABIS010000001">
    <property type="protein sequence ID" value="GAA4830812.1"/>
    <property type="molecule type" value="Genomic_DNA"/>
</dbReference>
<dbReference type="RefSeq" id="WP_345694731.1">
    <property type="nucleotide sequence ID" value="NZ_BAABIS010000001.1"/>
</dbReference>
<dbReference type="PANTHER" id="PTHR33495">
    <property type="entry name" value="ANTI-SIGMA FACTOR ANTAGONIST TM_1081-RELATED-RELATED"/>
    <property type="match status" value="1"/>
</dbReference>
<gene>
    <name evidence="4" type="ORF">GCM10023235_01070</name>
</gene>
<evidence type="ECO:0000256" key="2">
    <source>
        <dbReference type="RuleBase" id="RU003749"/>
    </source>
</evidence>
<comment type="caution">
    <text evidence="4">The sequence shown here is derived from an EMBL/GenBank/DDBJ whole genome shotgun (WGS) entry which is preliminary data.</text>
</comment>
<evidence type="ECO:0000313" key="4">
    <source>
        <dbReference type="EMBL" id="GAA4830812.1"/>
    </source>
</evidence>
<dbReference type="Proteomes" id="UP001501752">
    <property type="component" value="Unassembled WGS sequence"/>
</dbReference>
<dbReference type="Gene3D" id="3.30.750.24">
    <property type="entry name" value="STAS domain"/>
    <property type="match status" value="1"/>
</dbReference>
<protein>
    <recommendedName>
        <fullName evidence="2">Anti-sigma factor antagonist</fullName>
    </recommendedName>
</protein>
<dbReference type="NCBIfam" id="TIGR00377">
    <property type="entry name" value="ant_ant_sig"/>
    <property type="match status" value="1"/>
</dbReference>
<reference evidence="5" key="1">
    <citation type="journal article" date="2019" name="Int. J. Syst. Evol. Microbiol.">
        <title>The Global Catalogue of Microorganisms (GCM) 10K type strain sequencing project: providing services to taxonomists for standard genome sequencing and annotation.</title>
        <authorList>
            <consortium name="The Broad Institute Genomics Platform"/>
            <consortium name="The Broad Institute Genome Sequencing Center for Infectious Disease"/>
            <person name="Wu L."/>
            <person name="Ma J."/>
        </authorList>
    </citation>
    <scope>NUCLEOTIDE SEQUENCE [LARGE SCALE GENOMIC DNA]</scope>
    <source>
        <strain evidence="5">JCM 13006</strain>
    </source>
</reference>
<proteinExistence type="inferred from homology"/>
<evidence type="ECO:0000259" key="3">
    <source>
        <dbReference type="PROSITE" id="PS50801"/>
    </source>
</evidence>
<dbReference type="PROSITE" id="PS50801">
    <property type="entry name" value="STAS"/>
    <property type="match status" value="1"/>
</dbReference>
<comment type="similarity">
    <text evidence="1 2">Belongs to the anti-sigma-factor antagonist family.</text>
</comment>
<accession>A0ABP9D5J3</accession>
<dbReference type="InterPro" id="IPR002645">
    <property type="entry name" value="STAS_dom"/>
</dbReference>
<dbReference type="InterPro" id="IPR003658">
    <property type="entry name" value="Anti-sigma_ant"/>
</dbReference>
<organism evidence="4 5">
    <name type="scientific">Kitasatospora terrestris</name>
    <dbReference type="NCBI Taxonomy" id="258051"/>
    <lineage>
        <taxon>Bacteria</taxon>
        <taxon>Bacillati</taxon>
        <taxon>Actinomycetota</taxon>
        <taxon>Actinomycetes</taxon>
        <taxon>Kitasatosporales</taxon>
        <taxon>Streptomycetaceae</taxon>
        <taxon>Kitasatospora</taxon>
    </lineage>
</organism>
<dbReference type="SUPFAM" id="SSF52091">
    <property type="entry name" value="SpoIIaa-like"/>
    <property type="match status" value="1"/>
</dbReference>
<feature type="domain" description="STAS" evidence="3">
    <location>
        <begin position="12"/>
        <end position="121"/>
    </location>
</feature>
<evidence type="ECO:0000313" key="5">
    <source>
        <dbReference type="Proteomes" id="UP001501752"/>
    </source>
</evidence>
<dbReference type="Pfam" id="PF01740">
    <property type="entry name" value="STAS"/>
    <property type="match status" value="1"/>
</dbReference>
<dbReference type="CDD" id="cd07043">
    <property type="entry name" value="STAS_anti-anti-sigma_factors"/>
    <property type="match status" value="1"/>
</dbReference>